<dbReference type="SMART" id="SM00530">
    <property type="entry name" value="HTH_XRE"/>
    <property type="match status" value="1"/>
</dbReference>
<name>A0A5R9G6I3_9BACL</name>
<accession>A0A5R9G6I3</accession>
<comment type="caution">
    <text evidence="3">The sequence shown here is derived from an EMBL/GenBank/DDBJ whole genome shotgun (WGS) entry which is preliminary data.</text>
</comment>
<dbReference type="Proteomes" id="UP000309676">
    <property type="component" value="Unassembled WGS sequence"/>
</dbReference>
<dbReference type="Pfam" id="PF01381">
    <property type="entry name" value="HTH_3"/>
    <property type="match status" value="1"/>
</dbReference>
<keyword evidence="1" id="KW-0238">DNA-binding</keyword>
<gene>
    <name evidence="3" type="ORF">FE782_30090</name>
</gene>
<organism evidence="3 4">
    <name type="scientific">Paenibacillus antri</name>
    <dbReference type="NCBI Taxonomy" id="2582848"/>
    <lineage>
        <taxon>Bacteria</taxon>
        <taxon>Bacillati</taxon>
        <taxon>Bacillota</taxon>
        <taxon>Bacilli</taxon>
        <taxon>Bacillales</taxon>
        <taxon>Paenibacillaceae</taxon>
        <taxon>Paenibacillus</taxon>
    </lineage>
</organism>
<protein>
    <submittedName>
        <fullName evidence="3">Helix-turn-helix transcriptional regulator</fullName>
    </submittedName>
</protein>
<dbReference type="SUPFAM" id="SSF47413">
    <property type="entry name" value="lambda repressor-like DNA-binding domains"/>
    <property type="match status" value="1"/>
</dbReference>
<dbReference type="AlphaFoldDB" id="A0A5R9G6I3"/>
<evidence type="ECO:0000256" key="1">
    <source>
        <dbReference type="ARBA" id="ARBA00023125"/>
    </source>
</evidence>
<evidence type="ECO:0000259" key="2">
    <source>
        <dbReference type="PROSITE" id="PS50943"/>
    </source>
</evidence>
<dbReference type="OrthoDB" id="8115576at2"/>
<dbReference type="GO" id="GO:0003677">
    <property type="term" value="F:DNA binding"/>
    <property type="evidence" value="ECO:0007669"/>
    <property type="project" value="UniProtKB-KW"/>
</dbReference>
<proteinExistence type="predicted"/>
<keyword evidence="4" id="KW-1185">Reference proteome</keyword>
<dbReference type="Gene3D" id="1.10.260.40">
    <property type="entry name" value="lambda repressor-like DNA-binding domains"/>
    <property type="match status" value="1"/>
</dbReference>
<evidence type="ECO:0000313" key="4">
    <source>
        <dbReference type="Proteomes" id="UP000309676"/>
    </source>
</evidence>
<evidence type="ECO:0000313" key="3">
    <source>
        <dbReference type="EMBL" id="TLS48564.1"/>
    </source>
</evidence>
<dbReference type="InterPro" id="IPR001387">
    <property type="entry name" value="Cro/C1-type_HTH"/>
</dbReference>
<sequence>MTLFGVRLRELRKKNGLSMAEFGRRIGVAKSTVAGYEGGEREPSLDTVAAIARLYDVTSDYLLGLTDRPHALGVEPVPSTAAWKVTDGMTALHWNGEPLTEEELELVLGLLKKAQAAKRGRNDAASVPQ</sequence>
<dbReference type="PROSITE" id="PS50943">
    <property type="entry name" value="HTH_CROC1"/>
    <property type="match status" value="1"/>
</dbReference>
<dbReference type="PANTHER" id="PTHR46558">
    <property type="entry name" value="TRACRIPTIONAL REGULATORY PROTEIN-RELATED-RELATED"/>
    <property type="match status" value="1"/>
</dbReference>
<dbReference type="EMBL" id="VCIW01000033">
    <property type="protein sequence ID" value="TLS48564.1"/>
    <property type="molecule type" value="Genomic_DNA"/>
</dbReference>
<dbReference type="RefSeq" id="WP_138198058.1">
    <property type="nucleotide sequence ID" value="NZ_VCIW01000033.1"/>
</dbReference>
<feature type="domain" description="HTH cro/C1-type" evidence="2">
    <location>
        <begin position="8"/>
        <end position="62"/>
    </location>
</feature>
<dbReference type="PANTHER" id="PTHR46558:SF11">
    <property type="entry name" value="HTH-TYPE TRANSCRIPTIONAL REGULATOR XRE"/>
    <property type="match status" value="1"/>
</dbReference>
<dbReference type="InterPro" id="IPR010982">
    <property type="entry name" value="Lambda_DNA-bd_dom_sf"/>
</dbReference>
<reference evidence="3 4" key="1">
    <citation type="submission" date="2019-05" db="EMBL/GenBank/DDBJ databases">
        <authorList>
            <person name="Narsing Rao M.P."/>
            <person name="Li W.J."/>
        </authorList>
    </citation>
    <scope>NUCLEOTIDE SEQUENCE [LARGE SCALE GENOMIC DNA]</scope>
    <source>
        <strain evidence="3 4">SYSU_K30003</strain>
    </source>
</reference>
<dbReference type="CDD" id="cd00093">
    <property type="entry name" value="HTH_XRE"/>
    <property type="match status" value="1"/>
</dbReference>